<sequence length="162" mass="16954">MTRTHGLITITMLATGLFAGAPAPASAAAATCSAPRHVVVGTPGRDTRMDVRLCLLHGTPTRGAYAHVAWARDGSGDGGRGFDALTLHYHLQRHDENISLGTCDLAPRVNGAATGDYTCEKVELRVPATGGWSADGYLEYHLDHDGAGLKRVPLLGSPVVAD</sequence>
<dbReference type="PROSITE" id="PS50835">
    <property type="entry name" value="IG_LIKE"/>
    <property type="match status" value="1"/>
</dbReference>
<dbReference type="InterPro" id="IPR007110">
    <property type="entry name" value="Ig-like_dom"/>
</dbReference>
<reference evidence="3 4" key="1">
    <citation type="submission" date="2021-03" db="EMBL/GenBank/DDBJ databases">
        <title>Actinoplanes flavus sp. nov., a novel actinomycete isolated from Coconut Palm rhizosphere soil.</title>
        <authorList>
            <person name="Luo X."/>
        </authorList>
    </citation>
    <scope>NUCLEOTIDE SEQUENCE [LARGE SCALE GENOMIC DNA]</scope>
    <source>
        <strain evidence="3 4">NEAU-H7</strain>
    </source>
</reference>
<organism evidence="3 4">
    <name type="scientific">Actinoplanes flavus</name>
    <dbReference type="NCBI Taxonomy" id="2820290"/>
    <lineage>
        <taxon>Bacteria</taxon>
        <taxon>Bacillati</taxon>
        <taxon>Actinomycetota</taxon>
        <taxon>Actinomycetes</taxon>
        <taxon>Micromonosporales</taxon>
        <taxon>Micromonosporaceae</taxon>
        <taxon>Actinoplanes</taxon>
    </lineage>
</organism>
<feature type="domain" description="Ig-like" evidence="2">
    <location>
        <begin position="24"/>
        <end position="119"/>
    </location>
</feature>
<comment type="caution">
    <text evidence="3">The sequence shown here is derived from an EMBL/GenBank/DDBJ whole genome shotgun (WGS) entry which is preliminary data.</text>
</comment>
<dbReference type="Proteomes" id="UP000679690">
    <property type="component" value="Unassembled WGS sequence"/>
</dbReference>
<name>A0ABS3UZ40_9ACTN</name>
<evidence type="ECO:0000313" key="3">
    <source>
        <dbReference type="EMBL" id="MBO3743845.1"/>
    </source>
</evidence>
<dbReference type="EMBL" id="JAGFNS010000046">
    <property type="protein sequence ID" value="MBO3743845.1"/>
    <property type="molecule type" value="Genomic_DNA"/>
</dbReference>
<evidence type="ECO:0000256" key="1">
    <source>
        <dbReference type="SAM" id="SignalP"/>
    </source>
</evidence>
<keyword evidence="1" id="KW-0732">Signal</keyword>
<feature type="signal peptide" evidence="1">
    <location>
        <begin position="1"/>
        <end position="27"/>
    </location>
</feature>
<dbReference type="RefSeq" id="WP_208473084.1">
    <property type="nucleotide sequence ID" value="NZ_JAGFNS010000046.1"/>
</dbReference>
<gene>
    <name evidence="3" type="ORF">J5X75_40745</name>
</gene>
<keyword evidence="4" id="KW-1185">Reference proteome</keyword>
<protein>
    <recommendedName>
        <fullName evidence="2">Ig-like domain-containing protein</fullName>
    </recommendedName>
</protein>
<feature type="chain" id="PRO_5045048921" description="Ig-like domain-containing protein" evidence="1">
    <location>
        <begin position="28"/>
        <end position="162"/>
    </location>
</feature>
<evidence type="ECO:0000259" key="2">
    <source>
        <dbReference type="PROSITE" id="PS50835"/>
    </source>
</evidence>
<accession>A0ABS3UZ40</accession>
<proteinExistence type="predicted"/>
<evidence type="ECO:0000313" key="4">
    <source>
        <dbReference type="Proteomes" id="UP000679690"/>
    </source>
</evidence>